<dbReference type="HAMAP" id="MF_00818">
    <property type="entry name" value="QueF_type1"/>
    <property type="match status" value="1"/>
</dbReference>
<feature type="active site" description="Thioimide intermediate" evidence="5">
    <location>
        <position position="45"/>
    </location>
</feature>
<comment type="pathway">
    <text evidence="5">tRNA modification; tRNA-queuosine biosynthesis.</text>
</comment>
<dbReference type="SUPFAM" id="SSF55620">
    <property type="entry name" value="Tetrahydrobiopterin biosynthesis enzymes-like"/>
    <property type="match status" value="1"/>
</dbReference>
<keyword evidence="7" id="KW-1185">Reference proteome</keyword>
<gene>
    <name evidence="5 6" type="primary">queF</name>
    <name evidence="6" type="ORF">G3N55_02695</name>
</gene>
<comment type="function">
    <text evidence="5">Catalyzes the NADPH-dependent reduction of 7-cyano-7-deazaguanine (preQ0) to 7-aminomethyl-7-deazaguanine (preQ1).</text>
</comment>
<dbReference type="GO" id="GO:0005737">
    <property type="term" value="C:cytoplasm"/>
    <property type="evidence" value="ECO:0007669"/>
    <property type="project" value="UniProtKB-SubCell"/>
</dbReference>
<comment type="caution">
    <text evidence="6">The sequence shown here is derived from an EMBL/GenBank/DDBJ whole genome shotgun (WGS) entry which is preliminary data.</text>
</comment>
<dbReference type="InterPro" id="IPR029500">
    <property type="entry name" value="QueF"/>
</dbReference>
<evidence type="ECO:0000313" key="7">
    <source>
        <dbReference type="Proteomes" id="UP000469346"/>
    </source>
</evidence>
<dbReference type="PIRSF" id="PIRSF027377">
    <property type="entry name" value="Nitrile_oxidored_QueF"/>
    <property type="match status" value="1"/>
</dbReference>
<keyword evidence="3 5" id="KW-0521">NADP</keyword>
<dbReference type="InterPro" id="IPR050084">
    <property type="entry name" value="NADPH_dep_7-cyano-7-deazaG_red"/>
</dbReference>
<comment type="similarity">
    <text evidence="5">Belongs to the GTP cyclohydrolase I family. QueF type 1 subfamily.</text>
</comment>
<proteinExistence type="inferred from homology"/>
<evidence type="ECO:0000256" key="1">
    <source>
        <dbReference type="ARBA" id="ARBA00022490"/>
    </source>
</evidence>
<dbReference type="Gene3D" id="3.30.1130.10">
    <property type="match status" value="1"/>
</dbReference>
<dbReference type="AlphaFoldDB" id="A0A6N9TKG6"/>
<keyword evidence="2 5" id="KW-0671">Queuosine biosynthesis</keyword>
<keyword evidence="1 5" id="KW-0963">Cytoplasm</keyword>
<reference evidence="6 7" key="1">
    <citation type="submission" date="2020-02" db="EMBL/GenBank/DDBJ databases">
        <title>Comparative genomics of sulfur disproportionating microorganisms.</title>
        <authorList>
            <person name="Ward L.M."/>
            <person name="Bertran E."/>
            <person name="Johnston D.T."/>
        </authorList>
    </citation>
    <scope>NUCLEOTIDE SEQUENCE [LARGE SCALE GENOMIC DNA]</scope>
    <source>
        <strain evidence="6 7">DSM 100025</strain>
    </source>
</reference>
<dbReference type="EC" id="1.7.1.13" evidence="5"/>
<evidence type="ECO:0000256" key="3">
    <source>
        <dbReference type="ARBA" id="ARBA00022857"/>
    </source>
</evidence>
<accession>A0A6N9TKG6</accession>
<name>A0A6N9TKG6_DISTH</name>
<feature type="binding site" evidence="5">
    <location>
        <begin position="86"/>
        <end position="87"/>
    </location>
    <ligand>
        <name>substrate</name>
    </ligand>
</feature>
<sequence>MTAGEDGPKYGEAAVAAARLEPWPNPCPERDYTVEISFPEFTCLCPRSGYPDFATIRIRYVPDRFIVELKSLKLYLNGFRQTYISHEEATNRIYADLVAVIQPRSIEVVGDFHPRGNVHTVVRVAGPQTGDSPGRSGPAASG</sequence>
<dbReference type="PANTHER" id="PTHR34354">
    <property type="entry name" value="NADPH-DEPENDENT 7-CYANO-7-DEAZAGUANINE REDUCTASE"/>
    <property type="match status" value="1"/>
</dbReference>
<comment type="subcellular location">
    <subcellularLocation>
        <location evidence="5">Cytoplasm</location>
    </subcellularLocation>
</comment>
<dbReference type="UniPathway" id="UPA00392"/>
<dbReference type="Pfam" id="PF14489">
    <property type="entry name" value="QueF"/>
    <property type="match status" value="1"/>
</dbReference>
<protein>
    <recommendedName>
        <fullName evidence="5">NADPH-dependent 7-cyano-7-deazaguanine reductase</fullName>
        <ecNumber evidence="5">1.7.1.13</ecNumber>
    </recommendedName>
    <alternativeName>
        <fullName evidence="5">7-cyano-7-carbaguanine reductase</fullName>
    </alternativeName>
    <alternativeName>
        <fullName evidence="5">NADPH-dependent nitrile oxidoreductase</fullName>
    </alternativeName>
    <alternativeName>
        <fullName evidence="5">PreQ(0) reductase</fullName>
    </alternativeName>
</protein>
<dbReference type="RefSeq" id="WP_163297917.1">
    <property type="nucleotide sequence ID" value="NZ_JAAGRR010000016.1"/>
</dbReference>
<dbReference type="PANTHER" id="PTHR34354:SF1">
    <property type="entry name" value="NADPH-DEPENDENT 7-CYANO-7-DEAZAGUANINE REDUCTASE"/>
    <property type="match status" value="1"/>
</dbReference>
<organism evidence="6 7">
    <name type="scientific">Dissulfurirhabdus thermomarina</name>
    <dbReference type="NCBI Taxonomy" id="1765737"/>
    <lineage>
        <taxon>Bacteria</taxon>
        <taxon>Deltaproteobacteria</taxon>
        <taxon>Dissulfurirhabdaceae</taxon>
        <taxon>Dissulfurirhabdus</taxon>
    </lineage>
</organism>
<feature type="active site" description="Proton donor" evidence="5">
    <location>
        <position position="52"/>
    </location>
</feature>
<comment type="catalytic activity">
    <reaction evidence="5">
        <text>7-aminomethyl-7-carbaguanine + 2 NADP(+) = 7-cyano-7-carbaguanine + 2 NADPH + 3 H(+)</text>
        <dbReference type="Rhea" id="RHEA:13409"/>
        <dbReference type="ChEBI" id="CHEBI:15378"/>
        <dbReference type="ChEBI" id="CHEBI:45075"/>
        <dbReference type="ChEBI" id="CHEBI:57783"/>
        <dbReference type="ChEBI" id="CHEBI:58349"/>
        <dbReference type="ChEBI" id="CHEBI:58703"/>
        <dbReference type="EC" id="1.7.1.13"/>
    </reaction>
</comment>
<keyword evidence="4 5" id="KW-0560">Oxidoreductase</keyword>
<dbReference type="GO" id="GO:0008616">
    <property type="term" value="P:tRNA queuosine(34) biosynthetic process"/>
    <property type="evidence" value="ECO:0007669"/>
    <property type="project" value="UniProtKB-UniRule"/>
</dbReference>
<evidence type="ECO:0000256" key="2">
    <source>
        <dbReference type="ARBA" id="ARBA00022785"/>
    </source>
</evidence>
<evidence type="ECO:0000256" key="4">
    <source>
        <dbReference type="ARBA" id="ARBA00023002"/>
    </source>
</evidence>
<dbReference type="Proteomes" id="UP000469346">
    <property type="component" value="Unassembled WGS sequence"/>
</dbReference>
<dbReference type="InterPro" id="IPR043133">
    <property type="entry name" value="GTP-CH-I_C/QueF"/>
</dbReference>
<evidence type="ECO:0000313" key="6">
    <source>
        <dbReference type="EMBL" id="NDY41761.1"/>
    </source>
</evidence>
<dbReference type="GO" id="GO:0033739">
    <property type="term" value="F:preQ1 synthase activity"/>
    <property type="evidence" value="ECO:0007669"/>
    <property type="project" value="UniProtKB-UniRule"/>
</dbReference>
<dbReference type="InterPro" id="IPR016856">
    <property type="entry name" value="QueF_type1"/>
</dbReference>
<dbReference type="EMBL" id="JAAGRR010000016">
    <property type="protein sequence ID" value="NDY41761.1"/>
    <property type="molecule type" value="Genomic_DNA"/>
</dbReference>
<dbReference type="NCBIfam" id="TIGR03139">
    <property type="entry name" value="QueF-II"/>
    <property type="match status" value="1"/>
</dbReference>
<evidence type="ECO:0000256" key="5">
    <source>
        <dbReference type="HAMAP-Rule" id="MF_00818"/>
    </source>
</evidence>
<feature type="binding site" evidence="5">
    <location>
        <begin position="67"/>
        <end position="69"/>
    </location>
    <ligand>
        <name>substrate</name>
    </ligand>
</feature>